<organism evidence="4 5">
    <name type="scientific">Magnaporthiopsis poae (strain ATCC 64411 / 73-15)</name>
    <name type="common">Kentucky bluegrass fungus</name>
    <name type="synonym">Magnaporthe poae</name>
    <dbReference type="NCBI Taxonomy" id="644358"/>
    <lineage>
        <taxon>Eukaryota</taxon>
        <taxon>Fungi</taxon>
        <taxon>Dikarya</taxon>
        <taxon>Ascomycota</taxon>
        <taxon>Pezizomycotina</taxon>
        <taxon>Sordariomycetes</taxon>
        <taxon>Sordariomycetidae</taxon>
        <taxon>Magnaporthales</taxon>
        <taxon>Magnaporthaceae</taxon>
        <taxon>Magnaporthiopsis</taxon>
    </lineage>
</organism>
<protein>
    <recommendedName>
        <fullName evidence="2">Heterokaryon incompatibility domain-containing protein</fullName>
    </recommendedName>
</protein>
<proteinExistence type="predicted"/>
<dbReference type="EnsemblFungi" id="MAPG_11361T0">
    <property type="protein sequence ID" value="MAPG_11361T0"/>
    <property type="gene ID" value="MAPG_11361"/>
</dbReference>
<dbReference type="Proteomes" id="UP000011715">
    <property type="component" value="Unassembled WGS sequence"/>
</dbReference>
<feature type="domain" description="Heterokaryon incompatibility" evidence="2">
    <location>
        <begin position="348"/>
        <end position="501"/>
    </location>
</feature>
<feature type="region of interest" description="Disordered" evidence="1">
    <location>
        <begin position="1"/>
        <end position="64"/>
    </location>
</feature>
<accession>A0A0C4EF26</accession>
<evidence type="ECO:0000313" key="4">
    <source>
        <dbReference type="EnsemblFungi" id="MAPG_11361T0"/>
    </source>
</evidence>
<dbReference type="EMBL" id="GL876980">
    <property type="protein sequence ID" value="KLU92415.1"/>
    <property type="molecule type" value="Genomic_DNA"/>
</dbReference>
<evidence type="ECO:0000313" key="5">
    <source>
        <dbReference type="Proteomes" id="UP000011715"/>
    </source>
</evidence>
<reference evidence="4" key="5">
    <citation type="submission" date="2015-06" db="UniProtKB">
        <authorList>
            <consortium name="EnsemblFungi"/>
        </authorList>
    </citation>
    <scope>IDENTIFICATION</scope>
    <source>
        <strain evidence="4">ATCC 64411</strain>
    </source>
</reference>
<reference evidence="3" key="3">
    <citation type="submission" date="2011-03" db="EMBL/GenBank/DDBJ databases">
        <title>Annotation of Magnaporthe poae ATCC 64411.</title>
        <authorList>
            <person name="Ma L.-J."/>
            <person name="Dead R."/>
            <person name="Young S.K."/>
            <person name="Zeng Q."/>
            <person name="Gargeya S."/>
            <person name="Fitzgerald M."/>
            <person name="Haas B."/>
            <person name="Abouelleil A."/>
            <person name="Alvarado L."/>
            <person name="Arachchi H.M."/>
            <person name="Berlin A."/>
            <person name="Brown A."/>
            <person name="Chapman S.B."/>
            <person name="Chen Z."/>
            <person name="Dunbar C."/>
            <person name="Freedman E."/>
            <person name="Gearin G."/>
            <person name="Gellesch M."/>
            <person name="Goldberg J."/>
            <person name="Griggs A."/>
            <person name="Gujja S."/>
            <person name="Heiman D."/>
            <person name="Howarth C."/>
            <person name="Larson L."/>
            <person name="Lui A."/>
            <person name="MacDonald P.J.P."/>
            <person name="Mehta T."/>
            <person name="Montmayeur A."/>
            <person name="Murphy C."/>
            <person name="Neiman D."/>
            <person name="Pearson M."/>
            <person name="Priest M."/>
            <person name="Roberts A."/>
            <person name="Saif S."/>
            <person name="Shea T."/>
            <person name="Shenoy N."/>
            <person name="Sisk P."/>
            <person name="Stolte C."/>
            <person name="Sykes S."/>
            <person name="Yandava C."/>
            <person name="Wortman J."/>
            <person name="Nusbaum C."/>
            <person name="Birren B."/>
        </authorList>
    </citation>
    <scope>NUCLEOTIDE SEQUENCE</scope>
    <source>
        <strain evidence="3">ATCC 64411</strain>
    </source>
</reference>
<reference evidence="3" key="2">
    <citation type="submission" date="2010-05" db="EMBL/GenBank/DDBJ databases">
        <title>The Genome Sequence of Magnaporthe poae strain ATCC 64411.</title>
        <authorList>
            <consortium name="The Broad Institute Genome Sequencing Platform"/>
            <consortium name="Broad Institute Genome Sequencing Center for Infectious Disease"/>
            <person name="Ma L.-J."/>
            <person name="Dead R."/>
            <person name="Young S."/>
            <person name="Zeng Q."/>
            <person name="Koehrsen M."/>
            <person name="Alvarado L."/>
            <person name="Berlin A."/>
            <person name="Chapman S.B."/>
            <person name="Chen Z."/>
            <person name="Freedman E."/>
            <person name="Gellesch M."/>
            <person name="Goldberg J."/>
            <person name="Griggs A."/>
            <person name="Gujja S."/>
            <person name="Heilman E.R."/>
            <person name="Heiman D."/>
            <person name="Hepburn T."/>
            <person name="Howarth C."/>
            <person name="Jen D."/>
            <person name="Larson L."/>
            <person name="Mehta T."/>
            <person name="Neiman D."/>
            <person name="Pearson M."/>
            <person name="Roberts A."/>
            <person name="Saif S."/>
            <person name="Shea T."/>
            <person name="Shenoy N."/>
            <person name="Sisk P."/>
            <person name="Stolte C."/>
            <person name="Sykes S."/>
            <person name="Walk T."/>
            <person name="White J."/>
            <person name="Yandava C."/>
            <person name="Haas B."/>
            <person name="Nusbaum C."/>
            <person name="Birren B."/>
        </authorList>
    </citation>
    <scope>NUCLEOTIDE SEQUENCE</scope>
    <source>
        <strain evidence="3">ATCC 64411</strain>
    </source>
</reference>
<feature type="compositionally biased region" description="Basic residues" evidence="1">
    <location>
        <begin position="1"/>
        <end position="13"/>
    </location>
</feature>
<reference evidence="5" key="1">
    <citation type="submission" date="2010-05" db="EMBL/GenBank/DDBJ databases">
        <title>The genome sequence of Magnaporthe poae strain ATCC 64411.</title>
        <authorList>
            <person name="Ma L.-J."/>
            <person name="Dead R."/>
            <person name="Young S."/>
            <person name="Zeng Q."/>
            <person name="Koehrsen M."/>
            <person name="Alvarado L."/>
            <person name="Berlin A."/>
            <person name="Chapman S.B."/>
            <person name="Chen Z."/>
            <person name="Freedman E."/>
            <person name="Gellesch M."/>
            <person name="Goldberg J."/>
            <person name="Griggs A."/>
            <person name="Gujja S."/>
            <person name="Heilman E.R."/>
            <person name="Heiman D."/>
            <person name="Hepburn T."/>
            <person name="Howarth C."/>
            <person name="Jen D."/>
            <person name="Larson L."/>
            <person name="Mehta T."/>
            <person name="Neiman D."/>
            <person name="Pearson M."/>
            <person name="Roberts A."/>
            <person name="Saif S."/>
            <person name="Shea T."/>
            <person name="Shenoy N."/>
            <person name="Sisk P."/>
            <person name="Stolte C."/>
            <person name="Sykes S."/>
            <person name="Walk T."/>
            <person name="White J."/>
            <person name="Yandava C."/>
            <person name="Haas B."/>
            <person name="Nusbaum C."/>
            <person name="Birren B."/>
        </authorList>
    </citation>
    <scope>NUCLEOTIDE SEQUENCE [LARGE SCALE GENOMIC DNA]</scope>
    <source>
        <strain evidence="5">ATCC 64411 / 73-15</strain>
    </source>
</reference>
<dbReference type="eggNOG" id="ENOG502SICY">
    <property type="taxonomic scope" value="Eukaryota"/>
</dbReference>
<dbReference type="OrthoDB" id="47007at2759"/>
<evidence type="ECO:0000259" key="2">
    <source>
        <dbReference type="Pfam" id="PF06985"/>
    </source>
</evidence>
<feature type="compositionally biased region" description="Polar residues" evidence="1">
    <location>
        <begin position="20"/>
        <end position="46"/>
    </location>
</feature>
<evidence type="ECO:0000313" key="3">
    <source>
        <dbReference type="EMBL" id="KLU92415.1"/>
    </source>
</evidence>
<sequence length="554" mass="62245">MKKLFQKMRAKGGARRDNLQPGQPSPTQAQVSQRPQALTKVPQRQAQSQNESSQNEKPPQAMVSRRAKTLPVYITYSDSLNVSSMDDLLTILQQPAYKFAQANPGKFVRFTPPSLCSVCFNLDPFKVPAEHNREPSWARSEFKIRDDTPAVHFRIDKGTDVVESSQSGCLTCNMVVTALSGFAPGWEVRPTFIHVFLAPGLPLVVRLEFGSITSLFMWSEDALPAFGLVLPEEQRLKLEFVARRNDEHPVEIEIYRPSVVQEEATVGDAALWELIRHIGVASDNFDHAGSHDSFLFIKEHVENCLLNHQCSRGASRALLPDRVIWLKSPLTPSGIQLIEPQGRIFGSYIALSYCWGPVSPTTFLTNRESLAARKAGIDYHDLPPLLQDVVTICRVLGFQYLWVDRLCIIQDFRSDFLQQGPKMGDIYGNATITIVSASATTENDRILAQRDPKWDLMSLDISANILGKLQFSMRQRSHRLGSESQGGCYGRISTRAWTWQERMLSARTIFFTPSALKFECRTHSIWEGVRAGGDGPLVERAAREYHAPGMVWAR</sequence>
<keyword evidence="5" id="KW-1185">Reference proteome</keyword>
<dbReference type="EMBL" id="ADBL01002797">
    <property type="status" value="NOT_ANNOTATED_CDS"/>
    <property type="molecule type" value="Genomic_DNA"/>
</dbReference>
<feature type="compositionally biased region" description="Low complexity" evidence="1">
    <location>
        <begin position="47"/>
        <end position="56"/>
    </location>
</feature>
<dbReference type="VEuPathDB" id="FungiDB:MAPG_11361"/>
<dbReference type="AlphaFoldDB" id="A0A0C4EF26"/>
<dbReference type="PANTHER" id="PTHR33112:SF16">
    <property type="entry name" value="HETEROKARYON INCOMPATIBILITY DOMAIN-CONTAINING PROTEIN"/>
    <property type="match status" value="1"/>
</dbReference>
<dbReference type="STRING" id="644358.A0A0C4EF26"/>
<dbReference type="InterPro" id="IPR010730">
    <property type="entry name" value="HET"/>
</dbReference>
<evidence type="ECO:0000256" key="1">
    <source>
        <dbReference type="SAM" id="MobiDB-lite"/>
    </source>
</evidence>
<reference evidence="4" key="4">
    <citation type="journal article" date="2015" name="G3 (Bethesda)">
        <title>Genome sequences of three phytopathogenic species of the Magnaporthaceae family of fungi.</title>
        <authorList>
            <person name="Okagaki L.H."/>
            <person name="Nunes C.C."/>
            <person name="Sailsbery J."/>
            <person name="Clay B."/>
            <person name="Brown D."/>
            <person name="John T."/>
            <person name="Oh Y."/>
            <person name="Young N."/>
            <person name="Fitzgerald M."/>
            <person name="Haas B.J."/>
            <person name="Zeng Q."/>
            <person name="Young S."/>
            <person name="Adiconis X."/>
            <person name="Fan L."/>
            <person name="Levin J.Z."/>
            <person name="Mitchell T.K."/>
            <person name="Okubara P.A."/>
            <person name="Farman M.L."/>
            <person name="Kohn L.M."/>
            <person name="Birren B."/>
            <person name="Ma L.-J."/>
            <person name="Dean R.A."/>
        </authorList>
    </citation>
    <scope>NUCLEOTIDE SEQUENCE</scope>
    <source>
        <strain evidence="4">ATCC 64411 / 73-15</strain>
    </source>
</reference>
<gene>
    <name evidence="3" type="ORF">MAPG_11361</name>
</gene>
<dbReference type="Pfam" id="PF06985">
    <property type="entry name" value="HET"/>
    <property type="match status" value="1"/>
</dbReference>
<name>A0A0C4EF26_MAGP6</name>
<dbReference type="PANTHER" id="PTHR33112">
    <property type="entry name" value="DOMAIN PROTEIN, PUTATIVE-RELATED"/>
    <property type="match status" value="1"/>
</dbReference>